<dbReference type="InterPro" id="IPR015064">
    <property type="entry name" value="Sda"/>
</dbReference>
<dbReference type="RefSeq" id="WP_201632366.1">
    <property type="nucleotide sequence ID" value="NZ_JAEQNB010000001.1"/>
</dbReference>
<evidence type="ECO:0000313" key="2">
    <source>
        <dbReference type="Proteomes" id="UP000602284"/>
    </source>
</evidence>
<protein>
    <submittedName>
        <fullName evidence="1">Sporulation histidine kinase inhibitor Sda</fullName>
    </submittedName>
</protein>
<dbReference type="Proteomes" id="UP000602284">
    <property type="component" value="Unassembled WGS sequence"/>
</dbReference>
<evidence type="ECO:0000313" key="1">
    <source>
        <dbReference type="EMBL" id="MBL0386279.1"/>
    </source>
</evidence>
<sequence>MHLLNDEYLLEAYTNAVKQKLDKQFIDLLHQELHARGLAVSVTIAS</sequence>
<dbReference type="SUPFAM" id="SSF100985">
    <property type="entry name" value="Sporulation inhibitor Sda"/>
    <property type="match status" value="1"/>
</dbReference>
<dbReference type="EMBL" id="JAEQNB010000001">
    <property type="protein sequence ID" value="MBL0386279.1"/>
    <property type="molecule type" value="Genomic_DNA"/>
</dbReference>
<dbReference type="Gene3D" id="1.10.287.1100">
    <property type="entry name" value="Sporulation inhibitor A"/>
    <property type="match status" value="1"/>
</dbReference>
<name>A0ABS1J7Q1_9BACL</name>
<keyword evidence="2" id="KW-1185">Reference proteome</keyword>
<proteinExistence type="predicted"/>
<keyword evidence="1" id="KW-0649">Protein kinase inhibitor</keyword>
<dbReference type="Pfam" id="PF08970">
    <property type="entry name" value="Sda"/>
    <property type="match status" value="1"/>
</dbReference>
<gene>
    <name evidence="1" type="primary">sda</name>
    <name evidence="1" type="ORF">JJB07_06380</name>
</gene>
<dbReference type="InterPro" id="IPR036916">
    <property type="entry name" value="Sda_sf"/>
</dbReference>
<accession>A0ABS1J7Q1</accession>
<dbReference type="GO" id="GO:0004860">
    <property type="term" value="F:protein kinase inhibitor activity"/>
    <property type="evidence" value="ECO:0007669"/>
    <property type="project" value="UniProtKB-KW"/>
</dbReference>
<reference evidence="1 2" key="1">
    <citation type="submission" date="2021-01" db="EMBL/GenBank/DDBJ databases">
        <title>Tumebacillus sp. strain ITR2 16S ribosomal RNA gene Genome sequencing and assembly.</title>
        <authorList>
            <person name="Kang M."/>
        </authorList>
    </citation>
    <scope>NUCLEOTIDE SEQUENCE [LARGE SCALE GENOMIC DNA]</scope>
    <source>
        <strain evidence="1 2">ITR2</strain>
    </source>
</reference>
<comment type="caution">
    <text evidence="1">The sequence shown here is derived from an EMBL/GenBank/DDBJ whole genome shotgun (WGS) entry which is preliminary data.</text>
</comment>
<organism evidence="1 2">
    <name type="scientific">Tumebacillus amylolyticus</name>
    <dbReference type="NCBI Taxonomy" id="2801339"/>
    <lineage>
        <taxon>Bacteria</taxon>
        <taxon>Bacillati</taxon>
        <taxon>Bacillota</taxon>
        <taxon>Bacilli</taxon>
        <taxon>Bacillales</taxon>
        <taxon>Alicyclobacillaceae</taxon>
        <taxon>Tumebacillus</taxon>
    </lineage>
</organism>